<dbReference type="Proteomes" id="UP000622604">
    <property type="component" value="Unassembled WGS sequence"/>
</dbReference>
<reference evidence="8" key="2">
    <citation type="submission" date="2020-09" db="EMBL/GenBank/DDBJ databases">
        <authorList>
            <person name="Sun Q."/>
            <person name="Kim S."/>
        </authorList>
    </citation>
    <scope>NUCLEOTIDE SEQUENCE</scope>
    <source>
        <strain evidence="8">KCTC 32337</strain>
    </source>
</reference>
<feature type="transmembrane region" description="Helical" evidence="7">
    <location>
        <begin position="59"/>
        <end position="79"/>
    </location>
</feature>
<evidence type="ECO:0000256" key="4">
    <source>
        <dbReference type="ARBA" id="ARBA00022692"/>
    </source>
</evidence>
<feature type="transmembrane region" description="Helical" evidence="7">
    <location>
        <begin position="86"/>
        <end position="105"/>
    </location>
</feature>
<comment type="similarity">
    <text evidence="2">Belongs to the DoxX family.</text>
</comment>
<evidence type="ECO:0000313" key="8">
    <source>
        <dbReference type="EMBL" id="GGZ79887.1"/>
    </source>
</evidence>
<evidence type="ECO:0008006" key="10">
    <source>
        <dbReference type="Google" id="ProtNLM"/>
    </source>
</evidence>
<evidence type="ECO:0000256" key="1">
    <source>
        <dbReference type="ARBA" id="ARBA00004651"/>
    </source>
</evidence>
<dbReference type="Pfam" id="PF07681">
    <property type="entry name" value="DoxX"/>
    <property type="match status" value="1"/>
</dbReference>
<dbReference type="EMBL" id="BMZC01000016">
    <property type="protein sequence ID" value="GGZ79887.1"/>
    <property type="molecule type" value="Genomic_DNA"/>
</dbReference>
<comment type="caution">
    <text evidence="8">The sequence shown here is derived from an EMBL/GenBank/DDBJ whole genome shotgun (WGS) entry which is preliminary data.</text>
</comment>
<protein>
    <recommendedName>
        <fullName evidence="10">DoxX family protein</fullName>
    </recommendedName>
</protein>
<evidence type="ECO:0000313" key="9">
    <source>
        <dbReference type="Proteomes" id="UP000622604"/>
    </source>
</evidence>
<dbReference type="RefSeq" id="WP_191867171.1">
    <property type="nucleotide sequence ID" value="NZ_BMZC01000016.1"/>
</dbReference>
<dbReference type="InterPro" id="IPR032808">
    <property type="entry name" value="DoxX"/>
</dbReference>
<evidence type="ECO:0000256" key="7">
    <source>
        <dbReference type="SAM" id="Phobius"/>
    </source>
</evidence>
<gene>
    <name evidence="8" type="ORF">GCM10011274_42270</name>
</gene>
<name>A0A8H9IEE9_9ALTE</name>
<keyword evidence="3" id="KW-1003">Cell membrane</keyword>
<dbReference type="PANTHER" id="PTHR33452">
    <property type="entry name" value="OXIDOREDUCTASE CATD-RELATED"/>
    <property type="match status" value="1"/>
</dbReference>
<dbReference type="AlphaFoldDB" id="A0A8H9IEE9"/>
<organism evidence="8 9">
    <name type="scientific">Paraglaciecola chathamensis</name>
    <dbReference type="NCBI Taxonomy" id="368405"/>
    <lineage>
        <taxon>Bacteria</taxon>
        <taxon>Pseudomonadati</taxon>
        <taxon>Pseudomonadota</taxon>
        <taxon>Gammaproteobacteria</taxon>
        <taxon>Alteromonadales</taxon>
        <taxon>Alteromonadaceae</taxon>
        <taxon>Paraglaciecola</taxon>
    </lineage>
</organism>
<evidence type="ECO:0000256" key="2">
    <source>
        <dbReference type="ARBA" id="ARBA00006679"/>
    </source>
</evidence>
<evidence type="ECO:0000256" key="6">
    <source>
        <dbReference type="ARBA" id="ARBA00023136"/>
    </source>
</evidence>
<feature type="transmembrane region" description="Helical" evidence="7">
    <location>
        <begin position="133"/>
        <end position="152"/>
    </location>
</feature>
<sequence>MRDNRAFNFWLNAGTGNWTLLIRILLFGVFFFEGIQKLIFPEILGAGRFTKIGIPYPELTGPFVGWVELICGIFILIGFISRPAAALLIITMLVAIFTTKIPILLGHDWLGFSLRELSRYGFWSFAHETRTDWSMLLSAMFLMIAGPGAWSLDRVIFRKRNETE</sequence>
<dbReference type="InterPro" id="IPR051907">
    <property type="entry name" value="DoxX-like_oxidoreductase"/>
</dbReference>
<feature type="transmembrane region" description="Helical" evidence="7">
    <location>
        <begin position="20"/>
        <end position="39"/>
    </location>
</feature>
<evidence type="ECO:0000256" key="5">
    <source>
        <dbReference type="ARBA" id="ARBA00022989"/>
    </source>
</evidence>
<keyword evidence="4 7" id="KW-0812">Transmembrane</keyword>
<reference evidence="8" key="1">
    <citation type="journal article" date="2014" name="Int. J. Syst. Evol. Microbiol.">
        <title>Complete genome sequence of Corynebacterium casei LMG S-19264T (=DSM 44701T), isolated from a smear-ripened cheese.</title>
        <authorList>
            <consortium name="US DOE Joint Genome Institute (JGI-PGF)"/>
            <person name="Walter F."/>
            <person name="Albersmeier A."/>
            <person name="Kalinowski J."/>
            <person name="Ruckert C."/>
        </authorList>
    </citation>
    <scope>NUCLEOTIDE SEQUENCE</scope>
    <source>
        <strain evidence="8">KCTC 32337</strain>
    </source>
</reference>
<dbReference type="PANTHER" id="PTHR33452:SF1">
    <property type="entry name" value="INNER MEMBRANE PROTEIN YPHA-RELATED"/>
    <property type="match status" value="1"/>
</dbReference>
<comment type="subcellular location">
    <subcellularLocation>
        <location evidence="1">Cell membrane</location>
        <topology evidence="1">Multi-pass membrane protein</topology>
    </subcellularLocation>
</comment>
<keyword evidence="5 7" id="KW-1133">Transmembrane helix</keyword>
<keyword evidence="6 7" id="KW-0472">Membrane</keyword>
<dbReference type="GO" id="GO:0005886">
    <property type="term" value="C:plasma membrane"/>
    <property type="evidence" value="ECO:0007669"/>
    <property type="project" value="UniProtKB-SubCell"/>
</dbReference>
<proteinExistence type="inferred from homology"/>
<accession>A0A8H9IEE9</accession>
<evidence type="ECO:0000256" key="3">
    <source>
        <dbReference type="ARBA" id="ARBA00022475"/>
    </source>
</evidence>